<evidence type="ECO:0000256" key="8">
    <source>
        <dbReference type="HAMAP-Rule" id="MF_00165"/>
    </source>
</evidence>
<dbReference type="InterPro" id="IPR027417">
    <property type="entry name" value="P-loop_NTPase"/>
</dbReference>
<dbReference type="GO" id="GO:0006227">
    <property type="term" value="P:dUDP biosynthetic process"/>
    <property type="evidence" value="ECO:0007669"/>
    <property type="project" value="TreeGrafter"/>
</dbReference>
<gene>
    <name evidence="8 10" type="primary">tmk</name>
    <name evidence="10" type="ORF">Mal52_10790</name>
</gene>
<evidence type="ECO:0000256" key="7">
    <source>
        <dbReference type="ARBA" id="ARBA00048743"/>
    </source>
</evidence>
<evidence type="ECO:0000313" key="10">
    <source>
        <dbReference type="EMBL" id="QDU42612.1"/>
    </source>
</evidence>
<evidence type="ECO:0000256" key="5">
    <source>
        <dbReference type="ARBA" id="ARBA00022777"/>
    </source>
</evidence>
<keyword evidence="11" id="KW-1185">Reference proteome</keyword>
<keyword evidence="2 8" id="KW-0808">Transferase</keyword>
<evidence type="ECO:0000313" key="11">
    <source>
        <dbReference type="Proteomes" id="UP000319383"/>
    </source>
</evidence>
<dbReference type="Pfam" id="PF02223">
    <property type="entry name" value="Thymidylate_kin"/>
    <property type="match status" value="1"/>
</dbReference>
<evidence type="ECO:0000256" key="4">
    <source>
        <dbReference type="ARBA" id="ARBA00022741"/>
    </source>
</evidence>
<dbReference type="GO" id="GO:0006235">
    <property type="term" value="P:dTTP biosynthetic process"/>
    <property type="evidence" value="ECO:0007669"/>
    <property type="project" value="UniProtKB-UniRule"/>
</dbReference>
<comment type="caution">
    <text evidence="8">Lacks conserved residue(s) required for the propagation of feature annotation.</text>
</comment>
<dbReference type="GO" id="GO:0006233">
    <property type="term" value="P:dTDP biosynthetic process"/>
    <property type="evidence" value="ECO:0007669"/>
    <property type="project" value="InterPro"/>
</dbReference>
<keyword evidence="4 8" id="KW-0547">Nucleotide-binding</keyword>
<keyword evidence="5 8" id="KW-0418">Kinase</keyword>
<evidence type="ECO:0000256" key="3">
    <source>
        <dbReference type="ARBA" id="ARBA00022727"/>
    </source>
</evidence>
<dbReference type="CDD" id="cd01672">
    <property type="entry name" value="TMPK"/>
    <property type="match status" value="1"/>
</dbReference>
<dbReference type="AlphaFoldDB" id="A0A517ZJD7"/>
<comment type="similarity">
    <text evidence="1 8">Belongs to the thymidylate kinase family.</text>
</comment>
<dbReference type="GO" id="GO:0005829">
    <property type="term" value="C:cytosol"/>
    <property type="evidence" value="ECO:0007669"/>
    <property type="project" value="TreeGrafter"/>
</dbReference>
<dbReference type="Proteomes" id="UP000319383">
    <property type="component" value="Chromosome"/>
</dbReference>
<keyword evidence="6 8" id="KW-0067">ATP-binding</keyword>
<dbReference type="RefSeq" id="WP_145374639.1">
    <property type="nucleotide sequence ID" value="NZ_CP036276.1"/>
</dbReference>
<dbReference type="PANTHER" id="PTHR10344">
    <property type="entry name" value="THYMIDYLATE KINASE"/>
    <property type="match status" value="1"/>
</dbReference>
<accession>A0A517ZJD7</accession>
<organism evidence="10 11">
    <name type="scientific">Symmachiella dynata</name>
    <dbReference type="NCBI Taxonomy" id="2527995"/>
    <lineage>
        <taxon>Bacteria</taxon>
        <taxon>Pseudomonadati</taxon>
        <taxon>Planctomycetota</taxon>
        <taxon>Planctomycetia</taxon>
        <taxon>Planctomycetales</taxon>
        <taxon>Planctomycetaceae</taxon>
        <taxon>Symmachiella</taxon>
    </lineage>
</organism>
<keyword evidence="3 8" id="KW-0545">Nucleotide biosynthesis</keyword>
<dbReference type="Gene3D" id="3.40.50.300">
    <property type="entry name" value="P-loop containing nucleotide triphosphate hydrolases"/>
    <property type="match status" value="1"/>
</dbReference>
<name>A0A517ZJD7_9PLAN</name>
<dbReference type="SUPFAM" id="SSF52540">
    <property type="entry name" value="P-loop containing nucleoside triphosphate hydrolases"/>
    <property type="match status" value="1"/>
</dbReference>
<comment type="catalytic activity">
    <reaction evidence="7 8">
        <text>dTMP + ATP = dTDP + ADP</text>
        <dbReference type="Rhea" id="RHEA:13517"/>
        <dbReference type="ChEBI" id="CHEBI:30616"/>
        <dbReference type="ChEBI" id="CHEBI:58369"/>
        <dbReference type="ChEBI" id="CHEBI:63528"/>
        <dbReference type="ChEBI" id="CHEBI:456216"/>
        <dbReference type="EC" id="2.7.4.9"/>
    </reaction>
</comment>
<dbReference type="EC" id="2.7.4.9" evidence="8"/>
<proteinExistence type="inferred from homology"/>
<evidence type="ECO:0000256" key="2">
    <source>
        <dbReference type="ARBA" id="ARBA00022679"/>
    </source>
</evidence>
<dbReference type="HAMAP" id="MF_00165">
    <property type="entry name" value="Thymidylate_kinase"/>
    <property type="match status" value="1"/>
</dbReference>
<feature type="domain" description="Thymidylate kinase-like" evidence="9">
    <location>
        <begin position="7"/>
        <end position="198"/>
    </location>
</feature>
<evidence type="ECO:0000256" key="6">
    <source>
        <dbReference type="ARBA" id="ARBA00022840"/>
    </source>
</evidence>
<comment type="function">
    <text evidence="8">Phosphorylation of dTMP to form dTDP in both de novo and salvage pathways of dTTP synthesis.</text>
</comment>
<dbReference type="KEGG" id="sdyn:Mal52_10790"/>
<dbReference type="EMBL" id="CP036276">
    <property type="protein sequence ID" value="QDU42612.1"/>
    <property type="molecule type" value="Genomic_DNA"/>
</dbReference>
<protein>
    <recommendedName>
        <fullName evidence="8">Thymidylate kinase</fullName>
        <ecNumber evidence="8">2.7.4.9</ecNumber>
    </recommendedName>
    <alternativeName>
        <fullName evidence="8">dTMP kinase</fullName>
    </alternativeName>
</protein>
<sequence length="223" mass="24641">MALLVNIEGIDGSGKGTQAQLLCERLCATGATAQLFSFPRYDDTLFGKSIGDFLNGRFGALDQVSPFLAALLYAGDRFESRELLLAAQRDNDYVVLDRYVASNIGHQASKVTGEERQEIIAWINKIEYEIYALPRPDVTILLNLPPARAQELIARKAPRNYTDDAADIQEADAGYLAKVHEVYLDVAQGDDRWQVIDGIAEGEIRPVDAIADEVWQIVQAIAK</sequence>
<dbReference type="InterPro" id="IPR018094">
    <property type="entry name" value="Thymidylate_kinase"/>
</dbReference>
<evidence type="ECO:0000256" key="1">
    <source>
        <dbReference type="ARBA" id="ARBA00009776"/>
    </source>
</evidence>
<dbReference type="PANTHER" id="PTHR10344:SF4">
    <property type="entry name" value="UMP-CMP KINASE 2, MITOCHONDRIAL"/>
    <property type="match status" value="1"/>
</dbReference>
<dbReference type="GO" id="GO:0004798">
    <property type="term" value="F:dTMP kinase activity"/>
    <property type="evidence" value="ECO:0007669"/>
    <property type="project" value="UniProtKB-UniRule"/>
</dbReference>
<evidence type="ECO:0000259" key="9">
    <source>
        <dbReference type="Pfam" id="PF02223"/>
    </source>
</evidence>
<dbReference type="InterPro" id="IPR039430">
    <property type="entry name" value="Thymidylate_kin-like_dom"/>
</dbReference>
<dbReference type="GO" id="GO:0005524">
    <property type="term" value="F:ATP binding"/>
    <property type="evidence" value="ECO:0007669"/>
    <property type="project" value="UniProtKB-UniRule"/>
</dbReference>
<reference evidence="10 11" key="1">
    <citation type="submission" date="2019-02" db="EMBL/GenBank/DDBJ databases">
        <title>Deep-cultivation of Planctomycetes and their phenomic and genomic characterization uncovers novel biology.</title>
        <authorList>
            <person name="Wiegand S."/>
            <person name="Jogler M."/>
            <person name="Boedeker C."/>
            <person name="Pinto D."/>
            <person name="Vollmers J."/>
            <person name="Rivas-Marin E."/>
            <person name="Kohn T."/>
            <person name="Peeters S.H."/>
            <person name="Heuer A."/>
            <person name="Rast P."/>
            <person name="Oberbeckmann S."/>
            <person name="Bunk B."/>
            <person name="Jeske O."/>
            <person name="Meyerdierks A."/>
            <person name="Storesund J.E."/>
            <person name="Kallscheuer N."/>
            <person name="Luecker S."/>
            <person name="Lage O.M."/>
            <person name="Pohl T."/>
            <person name="Merkel B.J."/>
            <person name="Hornburger P."/>
            <person name="Mueller R.-W."/>
            <person name="Bruemmer F."/>
            <person name="Labrenz M."/>
            <person name="Spormann A.M."/>
            <person name="Op den Camp H."/>
            <person name="Overmann J."/>
            <person name="Amann R."/>
            <person name="Jetten M.S.M."/>
            <person name="Mascher T."/>
            <person name="Medema M.H."/>
            <person name="Devos D.P."/>
            <person name="Kaster A.-K."/>
            <person name="Ovreas L."/>
            <person name="Rohde M."/>
            <person name="Galperin M.Y."/>
            <person name="Jogler C."/>
        </authorList>
    </citation>
    <scope>NUCLEOTIDE SEQUENCE [LARGE SCALE GENOMIC DNA]</scope>
    <source>
        <strain evidence="10 11">Mal52</strain>
    </source>
</reference>